<dbReference type="GO" id="GO:0016020">
    <property type="term" value="C:membrane"/>
    <property type="evidence" value="ECO:0007669"/>
    <property type="project" value="UniProtKB-SubCell"/>
</dbReference>
<keyword evidence="9" id="KW-0472">Membrane</keyword>
<dbReference type="Pfam" id="PF13185">
    <property type="entry name" value="GAF_2"/>
    <property type="match status" value="1"/>
</dbReference>
<feature type="domain" description="Histidine kinase" evidence="11">
    <location>
        <begin position="221"/>
        <end position="441"/>
    </location>
</feature>
<feature type="region of interest" description="Disordered" evidence="10">
    <location>
        <begin position="1"/>
        <end position="23"/>
    </location>
</feature>
<dbReference type="SMART" id="SM00065">
    <property type="entry name" value="GAF"/>
    <property type="match status" value="1"/>
</dbReference>
<comment type="subcellular location">
    <subcellularLocation>
        <location evidence="2">Membrane</location>
    </subcellularLocation>
</comment>
<evidence type="ECO:0000256" key="9">
    <source>
        <dbReference type="ARBA" id="ARBA00023136"/>
    </source>
</evidence>
<keyword evidence="4" id="KW-0597">Phosphoprotein</keyword>
<dbReference type="EC" id="2.7.13.3" evidence="3"/>
<dbReference type="InterPro" id="IPR003594">
    <property type="entry name" value="HATPase_dom"/>
</dbReference>
<dbReference type="SUPFAM" id="SSF55781">
    <property type="entry name" value="GAF domain-like"/>
    <property type="match status" value="1"/>
</dbReference>
<keyword evidence="6" id="KW-0812">Transmembrane</keyword>
<dbReference type="GO" id="GO:0000155">
    <property type="term" value="F:phosphorelay sensor kinase activity"/>
    <property type="evidence" value="ECO:0007669"/>
    <property type="project" value="InterPro"/>
</dbReference>
<evidence type="ECO:0000256" key="2">
    <source>
        <dbReference type="ARBA" id="ARBA00004370"/>
    </source>
</evidence>
<dbReference type="InterPro" id="IPR036890">
    <property type="entry name" value="HATPase_C_sf"/>
</dbReference>
<dbReference type="InterPro" id="IPR036097">
    <property type="entry name" value="HisK_dim/P_sf"/>
</dbReference>
<dbReference type="InterPro" id="IPR029016">
    <property type="entry name" value="GAF-like_dom_sf"/>
</dbReference>
<dbReference type="Pfam" id="PF02518">
    <property type="entry name" value="HATPase_c"/>
    <property type="match status" value="1"/>
</dbReference>
<dbReference type="InterPro" id="IPR005467">
    <property type="entry name" value="His_kinase_dom"/>
</dbReference>
<evidence type="ECO:0000256" key="6">
    <source>
        <dbReference type="ARBA" id="ARBA00022692"/>
    </source>
</evidence>
<dbReference type="CDD" id="cd00075">
    <property type="entry name" value="HATPase"/>
    <property type="match status" value="1"/>
</dbReference>
<sequence>MPRMNPKGPGDPARSNGQDPTFRESHGAERLLCAVGELWRAPDLPTLLSVAARAARELTGADGASFVLRDGELCHYAREDAISSLWQGRRFPMSSCVSGWVMLNRRPAIVDDIALDPRIPLGVYRPTFVRSMAMVPIHARAPLGAIGSYWSSTRVATAHEVTLLQGLADGAALAMDNIALRERMGTAEARIDELDALTRDLAARHEALAESQRQGDALNELLAHDLRSPAAGILLTARARLRDPALEERERRRWSRVLCSAELIQRTAMNLLDTSSRQPGALVPRLDELDLTALLEEVAEILEPLAASRDQRIALRPGAPRCCRARGDADLLRRVLQNLLDNALRHTPARGAVYVEARPVDARWVEVLVCDEGPGIPAHLRDHIFDRYVRLDDPNVASRTGRGLGLTFCKLAVEAHGGTIEVRDNVTERPGTCFCVRLPAC</sequence>
<gene>
    <name evidence="12" type="ORF">SOCE836_033700</name>
</gene>
<dbReference type="Gene3D" id="3.30.450.40">
    <property type="match status" value="1"/>
</dbReference>
<keyword evidence="5" id="KW-0808">Transferase</keyword>
<dbReference type="InterPro" id="IPR050428">
    <property type="entry name" value="TCS_sensor_his_kinase"/>
</dbReference>
<protein>
    <recommendedName>
        <fullName evidence="3">histidine kinase</fullName>
        <ecNumber evidence="3">2.7.13.3</ecNumber>
    </recommendedName>
</protein>
<dbReference type="Gene3D" id="1.10.287.130">
    <property type="match status" value="1"/>
</dbReference>
<evidence type="ECO:0000256" key="3">
    <source>
        <dbReference type="ARBA" id="ARBA00012438"/>
    </source>
</evidence>
<dbReference type="SUPFAM" id="SSF47384">
    <property type="entry name" value="Homodimeric domain of signal transducing histidine kinase"/>
    <property type="match status" value="1"/>
</dbReference>
<keyword evidence="8" id="KW-1133">Transmembrane helix</keyword>
<proteinExistence type="predicted"/>
<evidence type="ECO:0000256" key="5">
    <source>
        <dbReference type="ARBA" id="ARBA00022679"/>
    </source>
</evidence>
<dbReference type="InterPro" id="IPR003018">
    <property type="entry name" value="GAF"/>
</dbReference>
<dbReference type="Gene3D" id="3.30.565.10">
    <property type="entry name" value="Histidine kinase-like ATPase, C-terminal domain"/>
    <property type="match status" value="1"/>
</dbReference>
<dbReference type="SUPFAM" id="SSF55874">
    <property type="entry name" value="ATPase domain of HSP90 chaperone/DNA topoisomerase II/histidine kinase"/>
    <property type="match status" value="1"/>
</dbReference>
<evidence type="ECO:0000259" key="11">
    <source>
        <dbReference type="PROSITE" id="PS50109"/>
    </source>
</evidence>
<evidence type="ECO:0000313" key="13">
    <source>
        <dbReference type="Proteomes" id="UP000295497"/>
    </source>
</evidence>
<dbReference type="Proteomes" id="UP000295497">
    <property type="component" value="Chromosome"/>
</dbReference>
<accession>A0A4P2QN39</accession>
<dbReference type="PANTHER" id="PTHR45436">
    <property type="entry name" value="SENSOR HISTIDINE KINASE YKOH"/>
    <property type="match status" value="1"/>
</dbReference>
<dbReference type="SMART" id="SM00387">
    <property type="entry name" value="HATPase_c"/>
    <property type="match status" value="1"/>
</dbReference>
<comment type="catalytic activity">
    <reaction evidence="1">
        <text>ATP + protein L-histidine = ADP + protein N-phospho-L-histidine.</text>
        <dbReference type="EC" id="2.7.13.3"/>
    </reaction>
</comment>
<dbReference type="InterPro" id="IPR004358">
    <property type="entry name" value="Sig_transdc_His_kin-like_C"/>
</dbReference>
<evidence type="ECO:0000256" key="8">
    <source>
        <dbReference type="ARBA" id="ARBA00022989"/>
    </source>
</evidence>
<keyword evidence="7" id="KW-0418">Kinase</keyword>
<evidence type="ECO:0000313" key="12">
    <source>
        <dbReference type="EMBL" id="AUX31241.1"/>
    </source>
</evidence>
<evidence type="ECO:0000256" key="10">
    <source>
        <dbReference type="SAM" id="MobiDB-lite"/>
    </source>
</evidence>
<dbReference type="EMBL" id="CP012672">
    <property type="protein sequence ID" value="AUX31241.1"/>
    <property type="molecule type" value="Genomic_DNA"/>
</dbReference>
<reference evidence="12 13" key="1">
    <citation type="submission" date="2015-09" db="EMBL/GenBank/DDBJ databases">
        <title>Sorangium comparison.</title>
        <authorList>
            <person name="Zaburannyi N."/>
            <person name="Bunk B."/>
            <person name="Overmann J."/>
            <person name="Mueller R."/>
        </authorList>
    </citation>
    <scope>NUCLEOTIDE SEQUENCE [LARGE SCALE GENOMIC DNA]</scope>
    <source>
        <strain evidence="12 13">So ce836</strain>
    </source>
</reference>
<evidence type="ECO:0000256" key="1">
    <source>
        <dbReference type="ARBA" id="ARBA00000085"/>
    </source>
</evidence>
<evidence type="ECO:0000256" key="7">
    <source>
        <dbReference type="ARBA" id="ARBA00022777"/>
    </source>
</evidence>
<dbReference type="PANTHER" id="PTHR45436:SF5">
    <property type="entry name" value="SENSOR HISTIDINE KINASE TRCS"/>
    <property type="match status" value="1"/>
</dbReference>
<evidence type="ECO:0000256" key="4">
    <source>
        <dbReference type="ARBA" id="ARBA00022553"/>
    </source>
</evidence>
<dbReference type="PROSITE" id="PS50109">
    <property type="entry name" value="HIS_KIN"/>
    <property type="match status" value="1"/>
</dbReference>
<dbReference type="PRINTS" id="PR00344">
    <property type="entry name" value="BCTRLSENSOR"/>
</dbReference>
<dbReference type="AlphaFoldDB" id="A0A4P2QN39"/>
<organism evidence="12 13">
    <name type="scientific">Sorangium cellulosum</name>
    <name type="common">Polyangium cellulosum</name>
    <dbReference type="NCBI Taxonomy" id="56"/>
    <lineage>
        <taxon>Bacteria</taxon>
        <taxon>Pseudomonadati</taxon>
        <taxon>Myxococcota</taxon>
        <taxon>Polyangia</taxon>
        <taxon>Polyangiales</taxon>
        <taxon>Polyangiaceae</taxon>
        <taxon>Sorangium</taxon>
    </lineage>
</organism>
<name>A0A4P2QN39_SORCE</name>